<evidence type="ECO:0000313" key="3">
    <source>
        <dbReference type="EMBL" id="ASN81739.1"/>
    </source>
</evidence>
<dbReference type="InterPro" id="IPR047589">
    <property type="entry name" value="DUF11_rpt"/>
</dbReference>
<evidence type="ECO:0000313" key="4">
    <source>
        <dbReference type="Proteomes" id="UP000259030"/>
    </source>
</evidence>
<proteinExistence type="predicted"/>
<reference evidence="3 4" key="1">
    <citation type="submission" date="2017-05" db="EMBL/GenBank/DDBJ databases">
        <title>The complete genome sequence of Deinococcus ficus isolated from the rhizosphere of the Ficus religiosa L. in Taiwan.</title>
        <authorList>
            <person name="Wu K.-M."/>
            <person name="Liao T.-L."/>
            <person name="Liu Y.-M."/>
            <person name="Young C.-C."/>
            <person name="Tsai S.-F."/>
        </authorList>
    </citation>
    <scope>NUCLEOTIDE SEQUENCE [LARGE SCALE GENOMIC DNA]</scope>
    <source>
        <strain evidence="3 4">CC-FR2-10</strain>
    </source>
</reference>
<dbReference type="KEGG" id="dfc:DFI_12725"/>
<gene>
    <name evidence="3" type="ORF">DFI_12725</name>
</gene>
<keyword evidence="4" id="KW-1185">Reference proteome</keyword>
<dbReference type="AlphaFoldDB" id="A0A221SYM0"/>
<dbReference type="RefSeq" id="WP_027463833.1">
    <property type="nucleotide sequence ID" value="NZ_CP021081.1"/>
</dbReference>
<protein>
    <recommendedName>
        <fullName evidence="2">DUF11 domain-containing protein</fullName>
    </recommendedName>
</protein>
<name>A0A221SYM0_9DEIO</name>
<dbReference type="PANTHER" id="PTHR34819:SF3">
    <property type="entry name" value="CELL SURFACE PROTEIN"/>
    <property type="match status" value="1"/>
</dbReference>
<keyword evidence="1" id="KW-0732">Signal</keyword>
<evidence type="ECO:0000259" key="2">
    <source>
        <dbReference type="Pfam" id="PF01345"/>
    </source>
</evidence>
<dbReference type="InterPro" id="IPR001434">
    <property type="entry name" value="OmcB-like_DUF11"/>
</dbReference>
<evidence type="ECO:0000256" key="1">
    <source>
        <dbReference type="SAM" id="SignalP"/>
    </source>
</evidence>
<sequence>MNHHMKLGILALTGVLLLASCGGGSAPTPPPTSSTVGSVGIQNPNGYTVVVKDANGNVIPSSSYNNLTPGNYTVTYSRDGYVSQTVSFSVAAGQTVSLVAPTLQAIPAGSGAFYYDANGQAVFITRDDLDNAGSRFVFYSWMENEAGGIDPTLTGGITDPGMPTAAEMNEVAPLNRQNVVGGYVGYKAADGNVYPIVGANVRWDILEETGSVRFSAADDGGQPSGAPITPQDINDNALSANTYTNSAGGNNVRFPSSADYPLYNMTGVNTPDTDGFTWTALNHDPAVTTQATARIRAVAYVNGTEVTKRFLDKTFAPSANLVITKAPESQTAGLNEARNFTITVTNTGQGPATGIALNDVLRSGDAAAYGITAPAGTTANATDGFDATFDLAPGESRAFTFPAQASAVGVYCDVATIVSYTNGAFGTVTPNGLQDEACLTVTAPNLNIVKSLVDANGNPIADNITVAPNTPVYARITVTNNGNADATNVVVTDALANNTVAANYAIQGAVAAAPQAVGVTAAGDDGFTTAPFTLAAGATQTFTFAAAGSADGTYCDQGTMTATSNNGTTIGPVASQIPCFKVASPQLAITKVNSQIAGQPATNVLTPGSSYASTITVTNTGSATATAVAVRDLLGNLNGVYMNYGSGSYTVSGTAQTGSVTFDAATRTVSTVPATLDLAPGQTLTLNLTSTVAPGTPRGEYCDTGSYSSTNGGSGQAVACVTVTSFISEQTQLTDTVDPIRQGDTTGTIVASAASVEPSSNEGAINNVLIYGFGTLDPIQQTPGVFNFSGTQVYYDPTPVRDPQTGAITSDYTNATSVLLTAGNQYTPSAEAGTGQQTLTFAPSFRVAPGGVIWVRTIVTAPAGTAARQYFETMRWNNTAESSGTAQTNYKTESTTVIP</sequence>
<accession>A0A221SYM0</accession>
<feature type="domain" description="DUF11" evidence="2">
    <location>
        <begin position="321"/>
        <end position="420"/>
    </location>
</feature>
<dbReference type="EMBL" id="CP021081">
    <property type="protein sequence ID" value="ASN81739.1"/>
    <property type="molecule type" value="Genomic_DNA"/>
</dbReference>
<feature type="signal peptide" evidence="1">
    <location>
        <begin position="1"/>
        <end position="26"/>
    </location>
</feature>
<dbReference type="Gene3D" id="2.60.40.10">
    <property type="entry name" value="Immunoglobulins"/>
    <property type="match status" value="1"/>
</dbReference>
<dbReference type="NCBIfam" id="TIGR01451">
    <property type="entry name" value="B_ant_repeat"/>
    <property type="match status" value="2"/>
</dbReference>
<dbReference type="PANTHER" id="PTHR34819">
    <property type="entry name" value="LARGE CYSTEINE-RICH PERIPLASMIC PROTEIN OMCB"/>
    <property type="match status" value="1"/>
</dbReference>
<organism evidence="3 4">
    <name type="scientific">Deinococcus ficus</name>
    <dbReference type="NCBI Taxonomy" id="317577"/>
    <lineage>
        <taxon>Bacteria</taxon>
        <taxon>Thermotogati</taxon>
        <taxon>Deinococcota</taxon>
        <taxon>Deinococci</taxon>
        <taxon>Deinococcales</taxon>
        <taxon>Deinococcaceae</taxon>
        <taxon>Deinococcus</taxon>
    </lineage>
</organism>
<dbReference type="Gene3D" id="2.60.40.1120">
    <property type="entry name" value="Carboxypeptidase-like, regulatory domain"/>
    <property type="match status" value="1"/>
</dbReference>
<dbReference type="Proteomes" id="UP000259030">
    <property type="component" value="Chromosome"/>
</dbReference>
<feature type="chain" id="PRO_5011294636" description="DUF11 domain-containing protein" evidence="1">
    <location>
        <begin position="27"/>
        <end position="899"/>
    </location>
</feature>
<dbReference type="Pfam" id="PF01345">
    <property type="entry name" value="DUF11"/>
    <property type="match status" value="1"/>
</dbReference>
<dbReference type="PROSITE" id="PS51257">
    <property type="entry name" value="PROKAR_LIPOPROTEIN"/>
    <property type="match status" value="1"/>
</dbReference>
<dbReference type="InterPro" id="IPR051172">
    <property type="entry name" value="Chlamydia_OmcB"/>
</dbReference>
<dbReference type="InterPro" id="IPR013783">
    <property type="entry name" value="Ig-like_fold"/>
</dbReference>